<comment type="caution">
    <text evidence="2">The sequence shown here is derived from an EMBL/GenBank/DDBJ whole genome shotgun (WGS) entry which is preliminary data.</text>
</comment>
<sequence length="94" mass="11052">MVHMMYGAISMASLTIALFFLRFWRNTGDRFFLYFALSFFIEGLHRVYSAVLNEAGEDSPLHYLIRVLAYGMIVWAIVEKNLPQKERRDREDAN</sequence>
<evidence type="ECO:0000313" key="3">
    <source>
        <dbReference type="Proteomes" id="UP001589773"/>
    </source>
</evidence>
<dbReference type="Pfam" id="PF19447">
    <property type="entry name" value="DUF5985"/>
    <property type="match status" value="1"/>
</dbReference>
<feature type="transmembrane region" description="Helical" evidence="1">
    <location>
        <begin position="6"/>
        <end position="24"/>
    </location>
</feature>
<keyword evidence="1" id="KW-1133">Transmembrane helix</keyword>
<reference evidence="2 3" key="1">
    <citation type="submission" date="2024-09" db="EMBL/GenBank/DDBJ databases">
        <authorList>
            <person name="Sun Q."/>
            <person name="Mori K."/>
        </authorList>
    </citation>
    <scope>NUCLEOTIDE SEQUENCE [LARGE SCALE GENOMIC DNA]</scope>
    <source>
        <strain evidence="2 3">CCM 7792</strain>
    </source>
</reference>
<protein>
    <submittedName>
        <fullName evidence="2">DUF5985 family protein</fullName>
    </submittedName>
</protein>
<name>A0ABV6FG89_9BURK</name>
<dbReference type="InterPro" id="IPR046027">
    <property type="entry name" value="DUF5985"/>
</dbReference>
<dbReference type="RefSeq" id="WP_379678818.1">
    <property type="nucleotide sequence ID" value="NZ_JBHLWP010000009.1"/>
</dbReference>
<proteinExistence type="predicted"/>
<dbReference type="EMBL" id="JBHLWP010000009">
    <property type="protein sequence ID" value="MFC0252065.1"/>
    <property type="molecule type" value="Genomic_DNA"/>
</dbReference>
<gene>
    <name evidence="2" type="ORF">ACFFJK_09210</name>
</gene>
<feature type="transmembrane region" description="Helical" evidence="1">
    <location>
        <begin position="60"/>
        <end position="78"/>
    </location>
</feature>
<accession>A0ABV6FG89</accession>
<feature type="transmembrane region" description="Helical" evidence="1">
    <location>
        <begin position="31"/>
        <end position="48"/>
    </location>
</feature>
<dbReference type="Proteomes" id="UP001589773">
    <property type="component" value="Unassembled WGS sequence"/>
</dbReference>
<keyword evidence="3" id="KW-1185">Reference proteome</keyword>
<keyword evidence="1" id="KW-0812">Transmembrane</keyword>
<organism evidence="2 3">
    <name type="scientific">Massilia consociata</name>
    <dbReference type="NCBI Taxonomy" id="760117"/>
    <lineage>
        <taxon>Bacteria</taxon>
        <taxon>Pseudomonadati</taxon>
        <taxon>Pseudomonadota</taxon>
        <taxon>Betaproteobacteria</taxon>
        <taxon>Burkholderiales</taxon>
        <taxon>Oxalobacteraceae</taxon>
        <taxon>Telluria group</taxon>
        <taxon>Massilia</taxon>
    </lineage>
</organism>
<evidence type="ECO:0000313" key="2">
    <source>
        <dbReference type="EMBL" id="MFC0252065.1"/>
    </source>
</evidence>
<keyword evidence="1" id="KW-0472">Membrane</keyword>
<evidence type="ECO:0000256" key="1">
    <source>
        <dbReference type="SAM" id="Phobius"/>
    </source>
</evidence>